<feature type="binding site" evidence="7">
    <location>
        <position position="141"/>
    </location>
    <ligand>
        <name>carbamoyl phosphate</name>
        <dbReference type="ChEBI" id="CHEBI:58228"/>
    </ligand>
</feature>
<dbReference type="PROSITE" id="PS00097">
    <property type="entry name" value="CARBAMOYLTRANSFERASE"/>
    <property type="match status" value="1"/>
</dbReference>
<comment type="subunit">
    <text evidence="7">Heterododecamer (2C3:3R2) of six catalytic PyrB chains organized as two trimers (C3), and six regulatory PyrI chains organized as three dimers (R2).</text>
</comment>
<dbReference type="GO" id="GO:0006520">
    <property type="term" value="P:amino acid metabolic process"/>
    <property type="evidence" value="ECO:0007669"/>
    <property type="project" value="InterPro"/>
</dbReference>
<reference evidence="10 11" key="1">
    <citation type="journal article" date="2018" name="Nat. Biotechnol.">
        <title>A standardized bacterial taxonomy based on genome phylogeny substantially revises the tree of life.</title>
        <authorList>
            <person name="Parks D.H."/>
            <person name="Chuvochina M."/>
            <person name="Waite D.W."/>
            <person name="Rinke C."/>
            <person name="Skarshewski A."/>
            <person name="Chaumeil P.A."/>
            <person name="Hugenholtz P."/>
        </authorList>
    </citation>
    <scope>NUCLEOTIDE SEQUENCE [LARGE SCALE GENOMIC DNA]</scope>
    <source>
        <strain evidence="10">UBA12529</strain>
    </source>
</reference>
<keyword evidence="4 7" id="KW-0665">Pyrimidine biosynthesis</keyword>
<dbReference type="GO" id="GO:0006207">
    <property type="term" value="P:'de novo' pyrimidine nucleobase biosynthetic process"/>
    <property type="evidence" value="ECO:0007669"/>
    <property type="project" value="InterPro"/>
</dbReference>
<feature type="binding site" evidence="7">
    <location>
        <position position="138"/>
    </location>
    <ligand>
        <name>carbamoyl phosphate</name>
        <dbReference type="ChEBI" id="CHEBI:58228"/>
    </ligand>
</feature>
<dbReference type="PRINTS" id="PR00101">
    <property type="entry name" value="ATCASE"/>
</dbReference>
<evidence type="ECO:0000256" key="3">
    <source>
        <dbReference type="ARBA" id="ARBA00022679"/>
    </source>
</evidence>
<dbReference type="NCBIfam" id="NF002032">
    <property type="entry name" value="PRK00856.1"/>
    <property type="match status" value="1"/>
</dbReference>
<gene>
    <name evidence="7" type="primary">pyrB</name>
    <name evidence="10" type="ORF">DCE01_00815</name>
</gene>
<dbReference type="GO" id="GO:0044205">
    <property type="term" value="P:'de novo' UMP biosynthetic process"/>
    <property type="evidence" value="ECO:0007669"/>
    <property type="project" value="UniProtKB-UniRule"/>
</dbReference>
<feature type="binding site" evidence="7">
    <location>
        <position position="273"/>
    </location>
    <ligand>
        <name>carbamoyl phosphate</name>
        <dbReference type="ChEBI" id="CHEBI:58228"/>
    </ligand>
</feature>
<feature type="binding site" evidence="7">
    <location>
        <position position="61"/>
    </location>
    <ligand>
        <name>carbamoyl phosphate</name>
        <dbReference type="ChEBI" id="CHEBI:58228"/>
    </ligand>
</feature>
<organism evidence="10 11">
    <name type="scientific">Thermodesulfobacterium commune</name>
    <dbReference type="NCBI Taxonomy" id="1741"/>
    <lineage>
        <taxon>Bacteria</taxon>
        <taxon>Pseudomonadati</taxon>
        <taxon>Thermodesulfobacteriota</taxon>
        <taxon>Thermodesulfobacteria</taxon>
        <taxon>Thermodesulfobacteriales</taxon>
        <taxon>Thermodesulfobacteriaceae</taxon>
        <taxon>Thermodesulfobacterium</taxon>
    </lineage>
</organism>
<evidence type="ECO:0000256" key="7">
    <source>
        <dbReference type="HAMAP-Rule" id="MF_00001"/>
    </source>
</evidence>
<dbReference type="UniPathway" id="UPA00070">
    <property type="reaction ID" value="UER00116"/>
</dbReference>
<evidence type="ECO:0000313" key="11">
    <source>
        <dbReference type="Proteomes" id="UP000257240"/>
    </source>
</evidence>
<dbReference type="GO" id="GO:0005829">
    <property type="term" value="C:cytosol"/>
    <property type="evidence" value="ECO:0007669"/>
    <property type="project" value="TreeGrafter"/>
</dbReference>
<evidence type="ECO:0000313" key="10">
    <source>
        <dbReference type="EMBL" id="HAA83324.1"/>
    </source>
</evidence>
<dbReference type="EMBL" id="DLVE01000011">
    <property type="protein sequence ID" value="HAA83324.1"/>
    <property type="molecule type" value="Genomic_DNA"/>
</dbReference>
<dbReference type="InterPro" id="IPR006130">
    <property type="entry name" value="Asp/Orn_carbamoylTrfase"/>
</dbReference>
<dbReference type="InterPro" id="IPR006132">
    <property type="entry name" value="Asp/Orn_carbamoyltranf_P-bd"/>
</dbReference>
<dbReference type="AlphaFoldDB" id="A0A101FIU9"/>
<dbReference type="Pfam" id="PF02729">
    <property type="entry name" value="OTCace_N"/>
    <property type="match status" value="1"/>
</dbReference>
<evidence type="ECO:0000256" key="6">
    <source>
        <dbReference type="ARBA" id="ARBA00048859"/>
    </source>
</evidence>
<dbReference type="PRINTS" id="PR00100">
    <property type="entry name" value="AOTCASE"/>
</dbReference>
<comment type="catalytic activity">
    <reaction evidence="6 7">
        <text>carbamoyl phosphate + L-aspartate = N-carbamoyl-L-aspartate + phosphate + H(+)</text>
        <dbReference type="Rhea" id="RHEA:20013"/>
        <dbReference type="ChEBI" id="CHEBI:15378"/>
        <dbReference type="ChEBI" id="CHEBI:29991"/>
        <dbReference type="ChEBI" id="CHEBI:32814"/>
        <dbReference type="ChEBI" id="CHEBI:43474"/>
        <dbReference type="ChEBI" id="CHEBI:58228"/>
        <dbReference type="EC" id="2.1.3.2"/>
    </reaction>
</comment>
<evidence type="ECO:0000259" key="9">
    <source>
        <dbReference type="Pfam" id="PF02729"/>
    </source>
</evidence>
<feature type="binding site" evidence="7">
    <location>
        <position position="274"/>
    </location>
    <ligand>
        <name>carbamoyl phosphate</name>
        <dbReference type="ChEBI" id="CHEBI:58228"/>
    </ligand>
</feature>
<evidence type="ECO:0000256" key="1">
    <source>
        <dbReference type="ARBA" id="ARBA00004852"/>
    </source>
</evidence>
<name>A0A101FIU9_9BACT</name>
<dbReference type="InterPro" id="IPR002082">
    <property type="entry name" value="Asp_carbamoyltransf"/>
</dbReference>
<feature type="binding site" evidence="7">
    <location>
        <position position="88"/>
    </location>
    <ligand>
        <name>L-aspartate</name>
        <dbReference type="ChEBI" id="CHEBI:29991"/>
    </ligand>
</feature>
<dbReference type="SUPFAM" id="SSF53671">
    <property type="entry name" value="Aspartate/ornithine carbamoyltransferase"/>
    <property type="match status" value="1"/>
</dbReference>
<dbReference type="PANTHER" id="PTHR45753">
    <property type="entry name" value="ORNITHINE CARBAMOYLTRANSFERASE, MITOCHONDRIAL"/>
    <property type="match status" value="1"/>
</dbReference>
<feature type="binding site" evidence="7">
    <location>
        <position position="110"/>
    </location>
    <ligand>
        <name>carbamoyl phosphate</name>
        <dbReference type="ChEBI" id="CHEBI:58228"/>
    </ligand>
</feature>
<dbReference type="NCBIfam" id="TIGR00670">
    <property type="entry name" value="asp_carb_tr"/>
    <property type="match status" value="1"/>
</dbReference>
<comment type="pathway">
    <text evidence="1 7">Pyrimidine metabolism; UMP biosynthesis via de novo pathway; (S)-dihydroorotate from bicarbonate: step 2/3.</text>
</comment>
<dbReference type="HAMAP" id="MF_00001">
    <property type="entry name" value="Asp_carb_tr"/>
    <property type="match status" value="1"/>
</dbReference>
<feature type="binding site" evidence="7">
    <location>
        <position position="60"/>
    </location>
    <ligand>
        <name>carbamoyl phosphate</name>
        <dbReference type="ChEBI" id="CHEBI:58228"/>
    </ligand>
</feature>
<feature type="binding site" evidence="7">
    <location>
        <position position="171"/>
    </location>
    <ligand>
        <name>L-aspartate</name>
        <dbReference type="ChEBI" id="CHEBI:29991"/>
    </ligand>
</feature>
<dbReference type="GO" id="GO:0016597">
    <property type="term" value="F:amino acid binding"/>
    <property type="evidence" value="ECO:0007669"/>
    <property type="project" value="InterPro"/>
</dbReference>
<evidence type="ECO:0000259" key="8">
    <source>
        <dbReference type="Pfam" id="PF00185"/>
    </source>
</evidence>
<comment type="caution">
    <text evidence="10">The sequence shown here is derived from an EMBL/GenBank/DDBJ whole genome shotgun (WGS) entry which is preliminary data.</text>
</comment>
<sequence length="322" mass="35782">MDLTSKPQHVLDIASLSSEEINSFLELGEALKEVLKRPIPKVPTLRGRLVVLLFYEPSTRTRFSFDRAAKALSADTLTFSAKGSSIEKGESLLDTVKNLKAIGAELIVIRHPMEGAPHFIAKHINIPVVNAGDGTHEHPTQALLDLLTVKEKFGDFSGLKVAILGDIKHSRVAKSDILAFQKMGAKVYVSGPAYLLPTPLEEEYFRIYPGGFKVCYDPKEAIRDADVVIALRVQKERHGKPLIPSFIEYQTFFGLTFKELELIKKGALLMHPGPINWGVELSPEVEQYPFQVILDQVENGVAIRMAILLKLLTDGKTYEVTH</sequence>
<comment type="function">
    <text evidence="5 7">Catalyzes the condensation of carbamoyl phosphate and aspartate to form carbamoyl aspartate and inorganic phosphate, the committed step in the de novo pyrimidine nucleotide biosynthesis pathway.</text>
</comment>
<evidence type="ECO:0000256" key="5">
    <source>
        <dbReference type="ARBA" id="ARBA00043884"/>
    </source>
</evidence>
<dbReference type="Proteomes" id="UP000257240">
    <property type="component" value="Unassembled WGS sequence"/>
</dbReference>
<feature type="domain" description="Aspartate/ornithine carbamoyltransferase Asp/Orn-binding" evidence="8">
    <location>
        <begin position="158"/>
        <end position="309"/>
    </location>
</feature>
<evidence type="ECO:0000256" key="4">
    <source>
        <dbReference type="ARBA" id="ARBA00022975"/>
    </source>
</evidence>
<comment type="similarity">
    <text evidence="2 7">Belongs to the aspartate/ornithine carbamoyltransferase superfamily. ATCase family.</text>
</comment>
<accession>A0A101FIU9</accession>
<dbReference type="GO" id="GO:0004070">
    <property type="term" value="F:aspartate carbamoyltransferase activity"/>
    <property type="evidence" value="ECO:0007669"/>
    <property type="project" value="UniProtKB-UniRule"/>
</dbReference>
<proteinExistence type="inferred from homology"/>
<dbReference type="Pfam" id="PF00185">
    <property type="entry name" value="OTCace"/>
    <property type="match status" value="1"/>
</dbReference>
<dbReference type="InterPro" id="IPR036901">
    <property type="entry name" value="Asp/Orn_carbamoylTrfase_sf"/>
</dbReference>
<keyword evidence="3 7" id="KW-0808">Transferase</keyword>
<feature type="binding site" evidence="7">
    <location>
        <position position="232"/>
    </location>
    <ligand>
        <name>L-aspartate</name>
        <dbReference type="ChEBI" id="CHEBI:29991"/>
    </ligand>
</feature>
<dbReference type="Gene3D" id="3.40.50.1370">
    <property type="entry name" value="Aspartate/ornithine carbamoyltransferase"/>
    <property type="match status" value="2"/>
</dbReference>
<dbReference type="PANTHER" id="PTHR45753:SF6">
    <property type="entry name" value="ASPARTATE CARBAMOYLTRANSFERASE"/>
    <property type="match status" value="1"/>
</dbReference>
<protein>
    <recommendedName>
        <fullName evidence="7">Aspartate carbamoyltransferase</fullName>
        <ecNumber evidence="7">2.1.3.2</ecNumber>
    </recommendedName>
    <alternativeName>
        <fullName evidence="7">Aspartate transcarbamylase</fullName>
        <shortName evidence="7">ATCase</shortName>
    </alternativeName>
</protein>
<evidence type="ECO:0000256" key="2">
    <source>
        <dbReference type="ARBA" id="ARBA00008896"/>
    </source>
</evidence>
<dbReference type="EC" id="2.1.3.2" evidence="7"/>
<feature type="domain" description="Aspartate/ornithine carbamoyltransferase carbamoyl-P binding" evidence="9">
    <location>
        <begin position="8"/>
        <end position="151"/>
    </location>
</feature>
<dbReference type="InterPro" id="IPR006131">
    <property type="entry name" value="Asp_carbamoyltransf_Asp/Orn-bd"/>
</dbReference>